<feature type="coiled-coil region" evidence="1">
    <location>
        <begin position="157"/>
        <end position="184"/>
    </location>
</feature>
<comment type="caution">
    <text evidence="3">The sequence shown here is derived from an EMBL/GenBank/DDBJ whole genome shotgun (WGS) entry which is preliminary data.</text>
</comment>
<protein>
    <submittedName>
        <fullName evidence="3">Uncharacterized protein</fullName>
    </submittedName>
</protein>
<dbReference type="Proteomes" id="UP000288805">
    <property type="component" value="Unassembled WGS sequence"/>
</dbReference>
<reference evidence="3 4" key="1">
    <citation type="journal article" date="2018" name="PLoS Genet.">
        <title>Population sequencing reveals clonal diversity and ancestral inbreeding in the grapevine cultivar Chardonnay.</title>
        <authorList>
            <person name="Roach M.J."/>
            <person name="Johnson D.L."/>
            <person name="Bohlmann J."/>
            <person name="van Vuuren H.J."/>
            <person name="Jones S.J."/>
            <person name="Pretorius I.S."/>
            <person name="Schmidt S.A."/>
            <person name="Borneman A.R."/>
        </authorList>
    </citation>
    <scope>NUCLEOTIDE SEQUENCE [LARGE SCALE GENOMIC DNA]</scope>
    <source>
        <strain evidence="4">cv. Chardonnay</strain>
        <tissue evidence="3">Leaf</tissue>
    </source>
</reference>
<evidence type="ECO:0000313" key="4">
    <source>
        <dbReference type="Proteomes" id="UP000288805"/>
    </source>
</evidence>
<organism evidence="3 4">
    <name type="scientific">Vitis vinifera</name>
    <name type="common">Grape</name>
    <dbReference type="NCBI Taxonomy" id="29760"/>
    <lineage>
        <taxon>Eukaryota</taxon>
        <taxon>Viridiplantae</taxon>
        <taxon>Streptophyta</taxon>
        <taxon>Embryophyta</taxon>
        <taxon>Tracheophyta</taxon>
        <taxon>Spermatophyta</taxon>
        <taxon>Magnoliopsida</taxon>
        <taxon>eudicotyledons</taxon>
        <taxon>Gunneridae</taxon>
        <taxon>Pentapetalae</taxon>
        <taxon>rosids</taxon>
        <taxon>Vitales</taxon>
        <taxon>Vitaceae</taxon>
        <taxon>Viteae</taxon>
        <taxon>Vitis</taxon>
    </lineage>
</organism>
<accession>A0A438IJ73</accession>
<evidence type="ECO:0000313" key="3">
    <source>
        <dbReference type="EMBL" id="RVW96768.1"/>
    </source>
</evidence>
<feature type="region of interest" description="Disordered" evidence="2">
    <location>
        <begin position="89"/>
        <end position="119"/>
    </location>
</feature>
<dbReference type="EMBL" id="QGNW01000105">
    <property type="protein sequence ID" value="RVW96768.1"/>
    <property type="molecule type" value="Genomic_DNA"/>
</dbReference>
<evidence type="ECO:0000256" key="1">
    <source>
        <dbReference type="SAM" id="Coils"/>
    </source>
</evidence>
<keyword evidence="1" id="KW-0175">Coiled coil</keyword>
<evidence type="ECO:0000256" key="2">
    <source>
        <dbReference type="SAM" id="MobiDB-lite"/>
    </source>
</evidence>
<sequence length="208" mass="23292">MSVVARLATLADEAASINHTGSPIRMLMQLKPFARPQWRKRGQKARFSPLAIQAASLLFRCSSAQDAHPEEGEVEMAIETQAVLVVPDEDAPGETHPDENVEAPNPEQEESPSVASLGENPLVSGFRGMAQQHDLFTDLLRTTDYMRVFATRRKDSENQLRLRLEEAEASLFTAREDNEALRVDLAEVKSREESTSSTCMRQRMRWPG</sequence>
<gene>
    <name evidence="3" type="ORF">CK203_026039</name>
</gene>
<proteinExistence type="predicted"/>
<dbReference type="AlphaFoldDB" id="A0A438IJ73"/>
<name>A0A438IJ73_VITVI</name>